<evidence type="ECO:0000256" key="2">
    <source>
        <dbReference type="ARBA" id="ARBA00022603"/>
    </source>
</evidence>
<dbReference type="AlphaFoldDB" id="A0A7I8VRN4"/>
<evidence type="ECO:0000256" key="8">
    <source>
        <dbReference type="SAM" id="MobiDB-lite"/>
    </source>
</evidence>
<evidence type="ECO:0000256" key="1">
    <source>
        <dbReference type="ARBA" id="ARBA00011925"/>
    </source>
</evidence>
<feature type="compositionally biased region" description="Acidic residues" evidence="8">
    <location>
        <begin position="12"/>
        <end position="24"/>
    </location>
</feature>
<dbReference type="EMBL" id="CAJFCJ010000009">
    <property type="protein sequence ID" value="CAD5118988.1"/>
    <property type="molecule type" value="Genomic_DNA"/>
</dbReference>
<keyword evidence="7" id="KW-0175">Coiled coil</keyword>
<evidence type="ECO:0000256" key="4">
    <source>
        <dbReference type="ARBA" id="ARBA00022691"/>
    </source>
</evidence>
<evidence type="ECO:0000256" key="3">
    <source>
        <dbReference type="ARBA" id="ARBA00022679"/>
    </source>
</evidence>
<dbReference type="InterPro" id="IPR055135">
    <property type="entry name" value="PRMT_dom"/>
</dbReference>
<dbReference type="PANTHER" id="PTHR11006">
    <property type="entry name" value="PROTEIN ARGININE N-METHYLTRANSFERASE"/>
    <property type="match status" value="1"/>
</dbReference>
<dbReference type="Gene3D" id="2.70.160.11">
    <property type="entry name" value="Hnrnp arginine n-methyltransferase1"/>
    <property type="match status" value="1"/>
</dbReference>
<keyword evidence="3 6" id="KW-0808">Transferase</keyword>
<dbReference type="FunFam" id="3.40.50.150:FF:000003">
    <property type="entry name" value="Blast:Protein arginine N-methyltransferase 1"/>
    <property type="match status" value="1"/>
</dbReference>
<dbReference type="PANTHER" id="PTHR11006:SF53">
    <property type="entry name" value="PROTEIN ARGININE N-METHYLTRANSFERASE 3"/>
    <property type="match status" value="1"/>
</dbReference>
<dbReference type="FunFam" id="2.70.160.11:FF:000001">
    <property type="entry name" value="Blast:Protein arginine N-methyltransferase 1"/>
    <property type="match status" value="1"/>
</dbReference>
<accession>A0A7I8VRN4</accession>
<keyword evidence="11" id="KW-1185">Reference proteome</keyword>
<reference evidence="10 11" key="1">
    <citation type="submission" date="2020-08" db="EMBL/GenBank/DDBJ databases">
        <authorList>
            <person name="Hejnol A."/>
        </authorList>
    </citation>
    <scope>NUCLEOTIDE SEQUENCE [LARGE SCALE GENOMIC DNA]</scope>
</reference>
<sequence length="444" mass="51263">MSTEKLHVGDSSDSEGDNETYEEELISKPDAKKVFSLSHNAWKDDKYLKPVIEDDELLQWDIEEDENSLLTDELTLEEKLKLAEQRAERSEDELKKVVEDLHRLQETAKNLFSSTVETAELPTVKSLKDDEDSPYIDSYSHFGIHREMLQDTVRTLRYKEAICLNEETLADKLILDVGSGTGILSMFCAKAGAKKVYAVEMSDIYYESLDIIRENKLEDKIHQIKGRLENIQLPEEKVDVIVSEWMGYFLFFESMLDSVLYARDKYLKSDGIMLPNICTLKIMAMTDEELYKRHITFWDDVYGFRMSCLRKQELGEALVDFVKKTSIVSDESELISLNLNECSIKDTEFKSLFKLTCQHSTTVHALCAYFDVDFKMPKPVRLSTSPFEKGTHWKHTVFFLKHPIEVKEHEEISGTLECLKGKKNPRSLTVKIHLKGVDQIYSLS</sequence>
<dbReference type="PROSITE" id="PS51678">
    <property type="entry name" value="SAM_MT_PRMT"/>
    <property type="match status" value="1"/>
</dbReference>
<evidence type="ECO:0000256" key="6">
    <source>
        <dbReference type="PROSITE-ProRule" id="PRU01015"/>
    </source>
</evidence>
<dbReference type="Pfam" id="PF06325">
    <property type="entry name" value="PrmA"/>
    <property type="match status" value="1"/>
</dbReference>
<keyword evidence="2 6" id="KW-0489">Methyltransferase</keyword>
<comment type="catalytic activity">
    <reaction evidence="5">
        <text>L-arginyl-[protein] + S-adenosyl-L-methionine = N(omega)-methyl-L-arginyl-[protein] + S-adenosyl-L-homocysteine + H(+)</text>
        <dbReference type="Rhea" id="RHEA:48100"/>
        <dbReference type="Rhea" id="RHEA-COMP:10532"/>
        <dbReference type="Rhea" id="RHEA-COMP:11990"/>
        <dbReference type="ChEBI" id="CHEBI:15378"/>
        <dbReference type="ChEBI" id="CHEBI:29965"/>
        <dbReference type="ChEBI" id="CHEBI:57856"/>
        <dbReference type="ChEBI" id="CHEBI:59789"/>
        <dbReference type="ChEBI" id="CHEBI:65280"/>
    </reaction>
    <physiologicalReaction direction="left-to-right" evidence="5">
        <dbReference type="Rhea" id="RHEA:48101"/>
    </physiologicalReaction>
</comment>
<gene>
    <name evidence="10" type="ORF">DGYR_LOCUS7285</name>
</gene>
<dbReference type="GO" id="GO:0005634">
    <property type="term" value="C:nucleus"/>
    <property type="evidence" value="ECO:0007669"/>
    <property type="project" value="TreeGrafter"/>
</dbReference>
<dbReference type="InterPro" id="IPR025799">
    <property type="entry name" value="Arg_MeTrfase"/>
</dbReference>
<dbReference type="OrthoDB" id="7848332at2759"/>
<dbReference type="InterPro" id="IPR029063">
    <property type="entry name" value="SAM-dependent_MTases_sf"/>
</dbReference>
<dbReference type="SUPFAM" id="SSF53335">
    <property type="entry name" value="S-adenosyl-L-methionine-dependent methyltransferases"/>
    <property type="match status" value="1"/>
</dbReference>
<dbReference type="GO" id="GO:0035242">
    <property type="term" value="F:protein-arginine omega-N asymmetric methyltransferase activity"/>
    <property type="evidence" value="ECO:0007669"/>
    <property type="project" value="UniProtKB-EC"/>
</dbReference>
<keyword evidence="4 6" id="KW-0949">S-adenosyl-L-methionine</keyword>
<dbReference type="EC" id="2.1.1.319" evidence="1"/>
<feature type="coiled-coil region" evidence="7">
    <location>
        <begin position="73"/>
        <end position="107"/>
    </location>
</feature>
<feature type="domain" description="Protein arginine N-methyltransferase" evidence="9">
    <location>
        <begin position="279"/>
        <end position="435"/>
    </location>
</feature>
<dbReference type="Proteomes" id="UP000549394">
    <property type="component" value="Unassembled WGS sequence"/>
</dbReference>
<dbReference type="CDD" id="cd02440">
    <property type="entry name" value="AdoMet_MTases"/>
    <property type="match status" value="1"/>
</dbReference>
<evidence type="ECO:0000256" key="7">
    <source>
        <dbReference type="SAM" id="Coils"/>
    </source>
</evidence>
<evidence type="ECO:0000313" key="11">
    <source>
        <dbReference type="Proteomes" id="UP000549394"/>
    </source>
</evidence>
<dbReference type="Gene3D" id="3.40.50.150">
    <property type="entry name" value="Vaccinia Virus protein VP39"/>
    <property type="match status" value="1"/>
</dbReference>
<protein>
    <recommendedName>
        <fullName evidence="1">type I protein arginine methyltransferase</fullName>
        <ecNumber evidence="1">2.1.1.319</ecNumber>
    </recommendedName>
</protein>
<dbReference type="Pfam" id="PF22528">
    <property type="entry name" value="PRMT_C"/>
    <property type="match status" value="1"/>
</dbReference>
<proteinExistence type="predicted"/>
<organism evidence="10 11">
    <name type="scientific">Dimorphilus gyrociliatus</name>
    <dbReference type="NCBI Taxonomy" id="2664684"/>
    <lineage>
        <taxon>Eukaryota</taxon>
        <taxon>Metazoa</taxon>
        <taxon>Spiralia</taxon>
        <taxon>Lophotrochozoa</taxon>
        <taxon>Annelida</taxon>
        <taxon>Polychaeta</taxon>
        <taxon>Polychaeta incertae sedis</taxon>
        <taxon>Dinophilidae</taxon>
        <taxon>Dimorphilus</taxon>
    </lineage>
</organism>
<evidence type="ECO:0000256" key="5">
    <source>
        <dbReference type="ARBA" id="ARBA00049303"/>
    </source>
</evidence>
<feature type="region of interest" description="Disordered" evidence="8">
    <location>
        <begin position="1"/>
        <end position="25"/>
    </location>
</feature>
<name>A0A7I8VRN4_9ANNE</name>
<dbReference type="GO" id="GO:0042054">
    <property type="term" value="F:histone methyltransferase activity"/>
    <property type="evidence" value="ECO:0007669"/>
    <property type="project" value="TreeGrafter"/>
</dbReference>
<dbReference type="GO" id="GO:0032259">
    <property type="term" value="P:methylation"/>
    <property type="evidence" value="ECO:0007669"/>
    <property type="project" value="UniProtKB-KW"/>
</dbReference>
<evidence type="ECO:0000259" key="9">
    <source>
        <dbReference type="Pfam" id="PF22528"/>
    </source>
</evidence>
<feature type="compositionally biased region" description="Basic and acidic residues" evidence="8">
    <location>
        <begin position="1"/>
        <end position="10"/>
    </location>
</feature>
<evidence type="ECO:0000313" key="10">
    <source>
        <dbReference type="EMBL" id="CAD5118988.1"/>
    </source>
</evidence>
<comment type="caution">
    <text evidence="10">The sequence shown here is derived from an EMBL/GenBank/DDBJ whole genome shotgun (WGS) entry which is preliminary data.</text>
</comment>